<reference evidence="1 2" key="1">
    <citation type="submission" date="2016-10" db="EMBL/GenBank/DDBJ databases">
        <authorList>
            <person name="de Groot N.N."/>
        </authorList>
    </citation>
    <scope>NUCLEOTIDE SEQUENCE [LARGE SCALE GENOMIC DNA]</scope>
    <source>
        <strain evidence="1 2">DSM 15345</strain>
    </source>
</reference>
<organism evidence="1 2">
    <name type="scientific">Rubrimonas cliftonensis</name>
    <dbReference type="NCBI Taxonomy" id="89524"/>
    <lineage>
        <taxon>Bacteria</taxon>
        <taxon>Pseudomonadati</taxon>
        <taxon>Pseudomonadota</taxon>
        <taxon>Alphaproteobacteria</taxon>
        <taxon>Rhodobacterales</taxon>
        <taxon>Paracoccaceae</taxon>
        <taxon>Rubrimonas</taxon>
    </lineage>
</organism>
<dbReference type="EMBL" id="FNQM01000004">
    <property type="protein sequence ID" value="SEA35134.1"/>
    <property type="molecule type" value="Genomic_DNA"/>
</dbReference>
<proteinExistence type="predicted"/>
<protein>
    <submittedName>
        <fullName evidence="1">Uncharacterized protein</fullName>
    </submittedName>
</protein>
<dbReference type="AlphaFoldDB" id="A0A1H4AHR4"/>
<name>A0A1H4AHR4_9RHOB</name>
<sequence length="247" mass="26708">MSDAVPESLRGLWRRVWLRAPGVEDRTTEVLWRQGPTIFVDLRTPADLPDLSGAAALADLDAAALTALARCEGFAGTTAVTGEVCVWTRAINWRGPLDGEDAGRLEATPEGLVETGVHADYAELWTHEDAAPGLALKLADDTGRLGFLVATEDAFSLGWGDPAAKRGAPLAERLARRDADALDQEFSVGVIGGGAARVTRSANPLRVCDPPFDPDDLRGEVVTITDRDFHGRPRSRRWRIVSREEFA</sequence>
<evidence type="ECO:0000313" key="1">
    <source>
        <dbReference type="EMBL" id="SEA35134.1"/>
    </source>
</evidence>
<dbReference type="STRING" id="89524.SAMN05444370_104223"/>
<dbReference type="Proteomes" id="UP000198703">
    <property type="component" value="Unassembled WGS sequence"/>
</dbReference>
<gene>
    <name evidence="1" type="ORF">SAMN05444370_104223</name>
</gene>
<dbReference type="RefSeq" id="WP_093252184.1">
    <property type="nucleotide sequence ID" value="NZ_FNQM01000004.1"/>
</dbReference>
<dbReference type="OrthoDB" id="6992731at2"/>
<keyword evidence="2" id="KW-1185">Reference proteome</keyword>
<evidence type="ECO:0000313" key="2">
    <source>
        <dbReference type="Proteomes" id="UP000198703"/>
    </source>
</evidence>
<accession>A0A1H4AHR4</accession>